<reference evidence="1 2" key="1">
    <citation type="journal article" date="2014" name="Int. J. Syst. Evol. Microbiol.">
        <title>Phylogenomics and the dynamic genome evolution of the genus Streptococcus.</title>
        <authorList>
            <consortium name="The Broad Institute Genome Sequencing Platform"/>
            <person name="Richards V.P."/>
            <person name="Palmer S.R."/>
            <person name="Pavinski Bitar P.D."/>
            <person name="Qin X."/>
            <person name="Weinstock G.M."/>
            <person name="Highlander S.K."/>
            <person name="Town C.D."/>
            <person name="Burne R.A."/>
            <person name="Stanhope M.J."/>
        </authorList>
    </citation>
    <scope>NUCLEOTIDE SEQUENCE [LARGE SCALE GENOMIC DNA]</scope>
    <source>
        <strain evidence="1 2">CECT 5772</strain>
    </source>
</reference>
<dbReference type="EMBL" id="AWEX01000074">
    <property type="protein sequence ID" value="KED03946.1"/>
    <property type="molecule type" value="Genomic_DNA"/>
</dbReference>
<organism evidence="1 2">
    <name type="scientific">Streptococcus equi subsp. ruminatorum CECT 5772</name>
    <dbReference type="NCBI Taxonomy" id="1051981"/>
    <lineage>
        <taxon>Bacteria</taxon>
        <taxon>Bacillati</taxon>
        <taxon>Bacillota</taxon>
        <taxon>Bacilli</taxon>
        <taxon>Lactobacillales</taxon>
        <taxon>Streptococcaceae</taxon>
        <taxon>Streptococcus</taxon>
    </lineage>
</organism>
<accession>A0A922NTI5</accession>
<evidence type="ECO:0000313" key="1">
    <source>
        <dbReference type="EMBL" id="KED03946.1"/>
    </source>
</evidence>
<gene>
    <name evidence="1" type="ORF">CECT5772_07479</name>
</gene>
<name>A0A922NTI5_9STRE</name>
<protein>
    <submittedName>
        <fullName evidence="1">Uncharacterized protein</fullName>
    </submittedName>
</protein>
<dbReference type="Proteomes" id="UP000028704">
    <property type="component" value="Unassembled WGS sequence"/>
</dbReference>
<evidence type="ECO:0000313" key="2">
    <source>
        <dbReference type="Proteomes" id="UP000028704"/>
    </source>
</evidence>
<proteinExistence type="predicted"/>
<dbReference type="AlphaFoldDB" id="A0A922NTI5"/>
<comment type="caution">
    <text evidence="1">The sequence shown here is derived from an EMBL/GenBank/DDBJ whole genome shotgun (WGS) entry which is preliminary data.</text>
</comment>
<sequence>MKKKTILLICLVIIGIIGVKYQTTMNKSGLHTYSEAITVQRIDKTTLTVIADSHFKNDKIKKGSKIILDYDESNPLRKSLYIGKSMILSFTEGAKITYSNHSYHLTNNFWLREISPKD</sequence>
<dbReference type="RefSeq" id="WP_037580904.1">
    <property type="nucleotide sequence ID" value="NZ_AWEX01000074.1"/>
</dbReference>